<sequence>MYLVFAVACCYSRTWLSARISMHLSKLCTYPKLGIMQIGNVDLNYGYKRLLAVFVAPALLAALQFSPASDKRKATRNAPIVQLRSLTKAGATSTEIGVSN</sequence>
<comment type="caution">
    <text evidence="1">The sequence shown here is derived from an EMBL/GenBank/DDBJ whole genome shotgun (WGS) entry which is preliminary data.</text>
</comment>
<name>A0A0V0U488_9BILA</name>
<protein>
    <submittedName>
        <fullName evidence="1">Uncharacterized protein</fullName>
    </submittedName>
</protein>
<dbReference type="AlphaFoldDB" id="A0A0V0U488"/>
<evidence type="ECO:0000313" key="1">
    <source>
        <dbReference type="EMBL" id="KRX46052.1"/>
    </source>
</evidence>
<reference evidence="1 2" key="1">
    <citation type="submission" date="2015-01" db="EMBL/GenBank/DDBJ databases">
        <title>Evolution of Trichinella species and genotypes.</title>
        <authorList>
            <person name="Korhonen P.K."/>
            <person name="Edoardo P."/>
            <person name="Giuseppe L.R."/>
            <person name="Gasser R.B."/>
        </authorList>
    </citation>
    <scope>NUCLEOTIDE SEQUENCE [LARGE SCALE GENOMIC DNA]</scope>
    <source>
        <strain evidence="1">ISS417</strain>
    </source>
</reference>
<organism evidence="1 2">
    <name type="scientific">Trichinella murrelli</name>
    <dbReference type="NCBI Taxonomy" id="144512"/>
    <lineage>
        <taxon>Eukaryota</taxon>
        <taxon>Metazoa</taxon>
        <taxon>Ecdysozoa</taxon>
        <taxon>Nematoda</taxon>
        <taxon>Enoplea</taxon>
        <taxon>Dorylaimia</taxon>
        <taxon>Trichinellida</taxon>
        <taxon>Trichinellidae</taxon>
        <taxon>Trichinella</taxon>
    </lineage>
</organism>
<keyword evidence="2" id="KW-1185">Reference proteome</keyword>
<proteinExistence type="predicted"/>
<evidence type="ECO:0000313" key="2">
    <source>
        <dbReference type="Proteomes" id="UP000055048"/>
    </source>
</evidence>
<dbReference type="Proteomes" id="UP000055048">
    <property type="component" value="Unassembled WGS sequence"/>
</dbReference>
<gene>
    <name evidence="1" type="ORF">T05_2891</name>
</gene>
<dbReference type="EMBL" id="JYDJ01000065">
    <property type="protein sequence ID" value="KRX46052.1"/>
    <property type="molecule type" value="Genomic_DNA"/>
</dbReference>
<accession>A0A0V0U488</accession>